<accession>A0A1I5YDR3</accession>
<dbReference type="EMBL" id="FOXR01000043">
    <property type="protein sequence ID" value="SFQ42351.1"/>
    <property type="molecule type" value="Genomic_DNA"/>
</dbReference>
<dbReference type="OrthoDB" id="2083804at2"/>
<dbReference type="RefSeq" id="WP_092282780.1">
    <property type="nucleotide sequence ID" value="NZ_FOXR01000043.1"/>
</dbReference>
<keyword evidence="2" id="KW-1185">Reference proteome</keyword>
<dbReference type="Proteomes" id="UP000198577">
    <property type="component" value="Unassembled WGS sequence"/>
</dbReference>
<protein>
    <submittedName>
        <fullName evidence="1">Uncharacterized protein</fullName>
    </submittedName>
</protein>
<organism evidence="1 2">
    <name type="scientific">Caldicoprobacter faecalis</name>
    <dbReference type="NCBI Taxonomy" id="937334"/>
    <lineage>
        <taxon>Bacteria</taxon>
        <taxon>Bacillati</taxon>
        <taxon>Bacillota</taxon>
        <taxon>Clostridia</taxon>
        <taxon>Caldicoprobacterales</taxon>
        <taxon>Caldicoprobacteraceae</taxon>
        <taxon>Caldicoprobacter</taxon>
    </lineage>
</organism>
<reference evidence="1 2" key="1">
    <citation type="submission" date="2016-10" db="EMBL/GenBank/DDBJ databases">
        <authorList>
            <person name="de Groot N.N."/>
        </authorList>
    </citation>
    <scope>NUCLEOTIDE SEQUENCE [LARGE SCALE GENOMIC DNA]</scope>
    <source>
        <strain evidence="1 2">DSM 20678</strain>
    </source>
</reference>
<name>A0A1I5YDR3_9FIRM</name>
<proteinExistence type="predicted"/>
<sequence>MTATVFVEETYEIGDGKIIITNSRLLPKDEVEAIGIENFESLEMQMESPITTQATAVNKRGTLTITFSCYDNSSGNSTRYELYGKANWSGLNWWYNAVENPAVGEDFFGFAWGGGFTSTILYATGTWIHGPSATIYLADVVPNAAVVWEFDEFLHEVGKVMLWVEEVNIRATLSKNRKTGGGNTTQAILKYIHTYQEPTGGIEISAAPGNVGAGFVLQNTLKQWSIICIMNGLYY</sequence>
<dbReference type="AlphaFoldDB" id="A0A1I5YDR3"/>
<evidence type="ECO:0000313" key="1">
    <source>
        <dbReference type="EMBL" id="SFQ42351.1"/>
    </source>
</evidence>
<gene>
    <name evidence="1" type="ORF">SAMN05444406_1433</name>
</gene>
<evidence type="ECO:0000313" key="2">
    <source>
        <dbReference type="Proteomes" id="UP000198577"/>
    </source>
</evidence>